<dbReference type="InterPro" id="IPR045186">
    <property type="entry name" value="Indole-3-glycerol_P_synth"/>
</dbReference>
<dbReference type="InterPro" id="IPR001468">
    <property type="entry name" value="Indole-3-GlycerolPSynthase_CS"/>
</dbReference>
<dbReference type="InterPro" id="IPR011060">
    <property type="entry name" value="RibuloseP-bd_barrel"/>
</dbReference>
<dbReference type="SUPFAM" id="SSF51366">
    <property type="entry name" value="Ribulose-phoshate binding barrel"/>
    <property type="match status" value="1"/>
</dbReference>
<gene>
    <name evidence="8" type="primary">trpC</name>
    <name evidence="10" type="ORF">BC751_2481</name>
</gene>
<organism evidence="10 11">
    <name type="scientific">Cecembia calidifontis</name>
    <dbReference type="NCBI Taxonomy" id="1187080"/>
    <lineage>
        <taxon>Bacteria</taxon>
        <taxon>Pseudomonadati</taxon>
        <taxon>Bacteroidota</taxon>
        <taxon>Cytophagia</taxon>
        <taxon>Cytophagales</taxon>
        <taxon>Cyclobacteriaceae</taxon>
        <taxon>Cecembia</taxon>
    </lineage>
</organism>
<proteinExistence type="inferred from homology"/>
<keyword evidence="11" id="KW-1185">Reference proteome</keyword>
<dbReference type="NCBIfam" id="NF001377">
    <property type="entry name" value="PRK00278.2-4"/>
    <property type="match status" value="1"/>
</dbReference>
<keyword evidence="6 8" id="KW-0057">Aromatic amino acid biosynthesis</keyword>
<dbReference type="RefSeq" id="WP_130275744.1">
    <property type="nucleotide sequence ID" value="NZ_SGXG01000001.1"/>
</dbReference>
<evidence type="ECO:0000256" key="5">
    <source>
        <dbReference type="ARBA" id="ARBA00022822"/>
    </source>
</evidence>
<keyword evidence="5 8" id="KW-0822">Tryptophan biosynthesis</keyword>
<evidence type="ECO:0000313" key="10">
    <source>
        <dbReference type="EMBL" id="RZS96886.1"/>
    </source>
</evidence>
<dbReference type="PANTHER" id="PTHR22854:SF2">
    <property type="entry name" value="INDOLE-3-GLYCEROL-PHOSPHATE SYNTHASE"/>
    <property type="match status" value="1"/>
</dbReference>
<keyword evidence="3 8" id="KW-0028">Amino-acid biosynthesis</keyword>
<sequence>MNILEKIITHKKSEVEEKSSLVPIKLLEKSIYFDSQVVSMKKYIKRTDKTGIIAEFKRRSPSKGDINPSASVETVTIGYMQAGASALSILTDKEFFGGKNEDLTLARKFNFCPILRKDFIIDEYQIIEAKSIGADCILLIAAALDPKRLKELAAFAHSLGLEVLMEVHDGEELEKSLNEHLDLVGVNNRSLKTFEVSLDTSFGLVDKIPSEFIKISESGISHPETLFELKKAGFDGFLIGENFMKSSRPHQAALNFMNAYRKILKETGLVQEK</sequence>
<comment type="pathway">
    <text evidence="2 8">Amino-acid biosynthesis; L-tryptophan biosynthesis; L-tryptophan from chorismate: step 4/5.</text>
</comment>
<dbReference type="PANTHER" id="PTHR22854">
    <property type="entry name" value="TRYPTOPHAN BIOSYNTHESIS PROTEIN"/>
    <property type="match status" value="1"/>
</dbReference>
<dbReference type="InterPro" id="IPR013785">
    <property type="entry name" value="Aldolase_TIM"/>
</dbReference>
<keyword evidence="4 8" id="KW-0210">Decarboxylase</keyword>
<evidence type="ECO:0000313" key="11">
    <source>
        <dbReference type="Proteomes" id="UP000292209"/>
    </source>
</evidence>
<dbReference type="CDD" id="cd00331">
    <property type="entry name" value="IGPS"/>
    <property type="match status" value="1"/>
</dbReference>
<protein>
    <recommendedName>
        <fullName evidence="8">Indole-3-glycerol phosphate synthase</fullName>
        <shortName evidence="8">IGPS</shortName>
        <ecNumber evidence="8">4.1.1.48</ecNumber>
    </recommendedName>
</protein>
<reference evidence="10 11" key="1">
    <citation type="submission" date="2019-02" db="EMBL/GenBank/DDBJ databases">
        <title>Genomic Encyclopedia of Archaeal and Bacterial Type Strains, Phase II (KMG-II): from individual species to whole genera.</title>
        <authorList>
            <person name="Goeker M."/>
        </authorList>
    </citation>
    <scope>NUCLEOTIDE SEQUENCE [LARGE SCALE GENOMIC DNA]</scope>
    <source>
        <strain evidence="10 11">DSM 21411</strain>
    </source>
</reference>
<comment type="caution">
    <text evidence="10">The sequence shown here is derived from an EMBL/GenBank/DDBJ whole genome shotgun (WGS) entry which is preliminary data.</text>
</comment>
<dbReference type="GO" id="GO:0004425">
    <property type="term" value="F:indole-3-glycerol-phosphate synthase activity"/>
    <property type="evidence" value="ECO:0007669"/>
    <property type="project" value="UniProtKB-UniRule"/>
</dbReference>
<evidence type="ECO:0000256" key="6">
    <source>
        <dbReference type="ARBA" id="ARBA00023141"/>
    </source>
</evidence>
<dbReference type="AlphaFoldDB" id="A0A4Q7P9I1"/>
<dbReference type="Gene3D" id="3.20.20.70">
    <property type="entry name" value="Aldolase class I"/>
    <property type="match status" value="1"/>
</dbReference>
<evidence type="ECO:0000256" key="8">
    <source>
        <dbReference type="HAMAP-Rule" id="MF_00134"/>
    </source>
</evidence>
<evidence type="ECO:0000259" key="9">
    <source>
        <dbReference type="Pfam" id="PF00218"/>
    </source>
</evidence>
<dbReference type="EMBL" id="SGXG01000001">
    <property type="protein sequence ID" value="RZS96886.1"/>
    <property type="molecule type" value="Genomic_DNA"/>
</dbReference>
<comment type="similarity">
    <text evidence="8">Belongs to the TrpC family.</text>
</comment>
<dbReference type="GO" id="GO:0004640">
    <property type="term" value="F:phosphoribosylanthranilate isomerase activity"/>
    <property type="evidence" value="ECO:0007669"/>
    <property type="project" value="TreeGrafter"/>
</dbReference>
<feature type="domain" description="Indole-3-glycerol phosphate synthase" evidence="9">
    <location>
        <begin position="4"/>
        <end position="252"/>
    </location>
</feature>
<evidence type="ECO:0000256" key="4">
    <source>
        <dbReference type="ARBA" id="ARBA00022793"/>
    </source>
</evidence>
<dbReference type="FunFam" id="3.20.20.70:FF:000024">
    <property type="entry name" value="Indole-3-glycerol phosphate synthase"/>
    <property type="match status" value="1"/>
</dbReference>
<name>A0A4Q7P9I1_9BACT</name>
<comment type="catalytic activity">
    <reaction evidence="1 8">
        <text>1-(2-carboxyphenylamino)-1-deoxy-D-ribulose 5-phosphate + H(+) = (1S,2R)-1-C-(indol-3-yl)glycerol 3-phosphate + CO2 + H2O</text>
        <dbReference type="Rhea" id="RHEA:23476"/>
        <dbReference type="ChEBI" id="CHEBI:15377"/>
        <dbReference type="ChEBI" id="CHEBI:15378"/>
        <dbReference type="ChEBI" id="CHEBI:16526"/>
        <dbReference type="ChEBI" id="CHEBI:58613"/>
        <dbReference type="ChEBI" id="CHEBI:58866"/>
        <dbReference type="EC" id="4.1.1.48"/>
    </reaction>
</comment>
<dbReference type="Pfam" id="PF00218">
    <property type="entry name" value="IGPS"/>
    <property type="match status" value="1"/>
</dbReference>
<dbReference type="OrthoDB" id="9804217at2"/>
<dbReference type="UniPathway" id="UPA00035">
    <property type="reaction ID" value="UER00043"/>
</dbReference>
<evidence type="ECO:0000256" key="2">
    <source>
        <dbReference type="ARBA" id="ARBA00004696"/>
    </source>
</evidence>
<evidence type="ECO:0000256" key="3">
    <source>
        <dbReference type="ARBA" id="ARBA00022605"/>
    </source>
</evidence>
<keyword evidence="7 8" id="KW-0456">Lyase</keyword>
<dbReference type="EC" id="4.1.1.48" evidence="8"/>
<dbReference type="GO" id="GO:0000162">
    <property type="term" value="P:L-tryptophan biosynthetic process"/>
    <property type="evidence" value="ECO:0007669"/>
    <property type="project" value="UniProtKB-UniRule"/>
</dbReference>
<dbReference type="InterPro" id="IPR013798">
    <property type="entry name" value="Indole-3-glycerol_P_synth_dom"/>
</dbReference>
<dbReference type="Proteomes" id="UP000292209">
    <property type="component" value="Unassembled WGS sequence"/>
</dbReference>
<accession>A0A4Q7P9I1</accession>
<evidence type="ECO:0000256" key="7">
    <source>
        <dbReference type="ARBA" id="ARBA00023239"/>
    </source>
</evidence>
<evidence type="ECO:0000256" key="1">
    <source>
        <dbReference type="ARBA" id="ARBA00001633"/>
    </source>
</evidence>
<dbReference type="HAMAP" id="MF_00134_B">
    <property type="entry name" value="IGPS_B"/>
    <property type="match status" value="1"/>
</dbReference>
<dbReference type="PROSITE" id="PS00614">
    <property type="entry name" value="IGPS"/>
    <property type="match status" value="1"/>
</dbReference>